<proteinExistence type="predicted"/>
<reference evidence="2 3" key="1">
    <citation type="submission" date="2019-03" db="EMBL/GenBank/DDBJ databases">
        <authorList>
            <person name="Li J."/>
        </authorList>
    </citation>
    <scope>NUCLEOTIDE SEQUENCE [LARGE SCALE GENOMIC DNA]</scope>
    <source>
        <strain evidence="2 3">3058</strain>
    </source>
</reference>
<dbReference type="RefSeq" id="WP_135818768.1">
    <property type="nucleotide sequence ID" value="NZ_SRPG01000244.1"/>
</dbReference>
<evidence type="ECO:0000313" key="2">
    <source>
        <dbReference type="EMBL" id="TGN49788.1"/>
    </source>
</evidence>
<protein>
    <submittedName>
        <fullName evidence="2">BLUF domain-containing protein</fullName>
    </submittedName>
</protein>
<name>A0A4Z1BZI4_9RHOB</name>
<evidence type="ECO:0000313" key="3">
    <source>
        <dbReference type="Proteomes" id="UP000297972"/>
    </source>
</evidence>
<dbReference type="PROSITE" id="PS50925">
    <property type="entry name" value="BLUF"/>
    <property type="match status" value="1"/>
</dbReference>
<dbReference type="Proteomes" id="UP000297972">
    <property type="component" value="Unassembled WGS sequence"/>
</dbReference>
<dbReference type="OrthoDB" id="196105at2"/>
<dbReference type="AlphaFoldDB" id="A0A4Z1BZI4"/>
<dbReference type="GO" id="GO:0009882">
    <property type="term" value="F:blue light photoreceptor activity"/>
    <property type="evidence" value="ECO:0007669"/>
    <property type="project" value="InterPro"/>
</dbReference>
<gene>
    <name evidence="2" type="ORF">E4L95_18020</name>
</gene>
<sequence>MGLTKLIYASNHGGQSAGALHDILETSRANNKRDGITGVLVAGEEDFMQLLEGEKDAISICFMRIMKDKRHQNIWVIQAGDAVSRLFPKWSMHCIETSRVDKAIMSRYLINGSFFPTEMSQASIEGLCDDLSLRKIWG</sequence>
<evidence type="ECO:0000259" key="1">
    <source>
        <dbReference type="PROSITE" id="PS50925"/>
    </source>
</evidence>
<keyword evidence="3" id="KW-1185">Reference proteome</keyword>
<dbReference type="InterPro" id="IPR007024">
    <property type="entry name" value="BLUF_domain"/>
</dbReference>
<dbReference type="SMART" id="SM01034">
    <property type="entry name" value="BLUF"/>
    <property type="match status" value="1"/>
</dbReference>
<dbReference type="Gene3D" id="3.30.70.100">
    <property type="match status" value="1"/>
</dbReference>
<organism evidence="2 3">
    <name type="scientific">Paracoccus liaowanqingii</name>
    <dbReference type="NCBI Taxonomy" id="2560053"/>
    <lineage>
        <taxon>Bacteria</taxon>
        <taxon>Pseudomonadati</taxon>
        <taxon>Pseudomonadota</taxon>
        <taxon>Alphaproteobacteria</taxon>
        <taxon>Rhodobacterales</taxon>
        <taxon>Paracoccaceae</taxon>
        <taxon>Paracoccus</taxon>
    </lineage>
</organism>
<dbReference type="Pfam" id="PF04940">
    <property type="entry name" value="BLUF"/>
    <property type="match status" value="1"/>
</dbReference>
<comment type="caution">
    <text evidence="2">The sequence shown here is derived from an EMBL/GenBank/DDBJ whole genome shotgun (WGS) entry which is preliminary data.</text>
</comment>
<dbReference type="EMBL" id="SRPG01000244">
    <property type="protein sequence ID" value="TGN49788.1"/>
    <property type="molecule type" value="Genomic_DNA"/>
</dbReference>
<feature type="domain" description="BLUF" evidence="1">
    <location>
        <begin position="3"/>
        <end position="93"/>
    </location>
</feature>
<dbReference type="SUPFAM" id="SSF54975">
    <property type="entry name" value="Acylphosphatase/BLUF domain-like"/>
    <property type="match status" value="1"/>
</dbReference>
<dbReference type="InterPro" id="IPR036046">
    <property type="entry name" value="Acylphosphatase-like_dom_sf"/>
</dbReference>
<dbReference type="GO" id="GO:0071949">
    <property type="term" value="F:FAD binding"/>
    <property type="evidence" value="ECO:0007669"/>
    <property type="project" value="InterPro"/>
</dbReference>
<accession>A0A4Z1BZI4</accession>